<keyword evidence="3" id="KW-1185">Reference proteome</keyword>
<feature type="compositionally biased region" description="Basic and acidic residues" evidence="1">
    <location>
        <begin position="99"/>
        <end position="109"/>
    </location>
</feature>
<dbReference type="InterPro" id="IPR011990">
    <property type="entry name" value="TPR-like_helical_dom_sf"/>
</dbReference>
<sequence>MGMTSRAEARQDAKPNQAIIGSLPNLNFFTSPTFLVAFDDRLTSDFMLRQAIQGARWCQHVARSPSTRAPRRAFSAVAPRRLKFGGPNDKVTFYEQESFESKTRRKIDPEAEDNEERDEVKKELAKLQDELKVLEEGPFAPNSPFIKSLPEEDRKIALEALRKFDEENPQPADEPGLDQVFDEELDDMLREEFEGLAMEEENWEDGVKSRRKLAARRSVAAKRAGAESHPYAIKFNNSLRQLQGKMSDERARQDLWKWYRRCKQTIPGFLTIMPEGALETIWDAQAAGETDQATRSTHLQILVQDAKSIGKELATPQILFYITSLHETGSTNLALEQWEAYQAELSQKKEDLEEYWKLGVRLFAADNNPQRAQDIALAFLANDRTRQPRVLIPVITAWGRLPGKEAEVKAWALYLQLKIFLGSDMTMEDYDQISIALLTAGRLDTAVAIFKDMMVTGSDPANDSTALYKAALGLAGNLHASSINENEVNKVSLSALKVLPRQFQNRFFYASWMKKLIGMGEVDSAALVIELMYERCVKPDSKHLNGIIAGWLRDGNTSARDKAERLGWAMIQKRIDVVWRRYQPAEISPQLRVRSGETESVRMPQFMQREVPPASIETFSILLLHYTRRGDDDMVKYLVKCLGDAHIKPNSYFMNHLLYAELRKQDVKQLWAKFQTMSTAIRPDVETYACLWDCAKLQYDRGRTAFDAGFPSARQLYANMISWYSQLSPRTQKNTQAQIPRALFDQIVRCFCLSKDLSGTLVVIHSMHSAFGFAPDDTTARMIVLQIARLAGVPADTPKRRLRRLSSTPRSKENIGQVSRLLELLGDRKAENLRLQGLSLEQLDPREMEQYQLEIMASLLRIVMSRADALDPVQVENKLEVAAKEMLAEHIDLGPPLGVDDSKLL</sequence>
<name>A0A1V6ND79_PENPO</name>
<dbReference type="Proteomes" id="UP000191408">
    <property type="component" value="Unassembled WGS sequence"/>
</dbReference>
<evidence type="ECO:0000313" key="2">
    <source>
        <dbReference type="EMBL" id="OQD62406.1"/>
    </source>
</evidence>
<organism evidence="2 3">
    <name type="scientific">Penicillium polonicum</name>
    <dbReference type="NCBI Taxonomy" id="60169"/>
    <lineage>
        <taxon>Eukaryota</taxon>
        <taxon>Fungi</taxon>
        <taxon>Dikarya</taxon>
        <taxon>Ascomycota</taxon>
        <taxon>Pezizomycotina</taxon>
        <taxon>Eurotiomycetes</taxon>
        <taxon>Eurotiomycetidae</taxon>
        <taxon>Eurotiales</taxon>
        <taxon>Aspergillaceae</taxon>
        <taxon>Penicillium</taxon>
    </lineage>
</organism>
<evidence type="ECO:0000256" key="1">
    <source>
        <dbReference type="SAM" id="MobiDB-lite"/>
    </source>
</evidence>
<proteinExistence type="predicted"/>
<dbReference type="PANTHER" id="PTHR47930">
    <property type="entry name" value="YALI0C12947P"/>
    <property type="match status" value="1"/>
</dbReference>
<feature type="region of interest" description="Disordered" evidence="1">
    <location>
        <begin position="97"/>
        <end position="119"/>
    </location>
</feature>
<dbReference type="EMBL" id="MDYM01000012">
    <property type="protein sequence ID" value="OQD62406.1"/>
    <property type="molecule type" value="Genomic_DNA"/>
</dbReference>
<comment type="caution">
    <text evidence="2">The sequence shown here is derived from an EMBL/GenBank/DDBJ whole genome shotgun (WGS) entry which is preliminary data.</text>
</comment>
<protein>
    <recommendedName>
        <fullName evidence="4">Pentacotripeptide-repeat region of PRORP domain-containing protein</fullName>
    </recommendedName>
</protein>
<dbReference type="OrthoDB" id="185373at2759"/>
<evidence type="ECO:0008006" key="4">
    <source>
        <dbReference type="Google" id="ProtNLM"/>
    </source>
</evidence>
<evidence type="ECO:0000313" key="3">
    <source>
        <dbReference type="Proteomes" id="UP000191408"/>
    </source>
</evidence>
<accession>A0A1V6ND79</accession>
<reference evidence="3" key="1">
    <citation type="journal article" date="2017" name="Nat. Microbiol.">
        <title>Global analysis of biosynthetic gene clusters reveals vast potential of secondary metabolite production in Penicillium species.</title>
        <authorList>
            <person name="Nielsen J.C."/>
            <person name="Grijseels S."/>
            <person name="Prigent S."/>
            <person name="Ji B."/>
            <person name="Dainat J."/>
            <person name="Nielsen K.F."/>
            <person name="Frisvad J.C."/>
            <person name="Workman M."/>
            <person name="Nielsen J."/>
        </authorList>
    </citation>
    <scope>NUCLEOTIDE SEQUENCE [LARGE SCALE GENOMIC DNA]</scope>
    <source>
        <strain evidence="3">IBT 4502</strain>
    </source>
</reference>
<gene>
    <name evidence="2" type="ORF">PENPOL_c012G08443</name>
</gene>
<dbReference type="Gene3D" id="1.25.40.10">
    <property type="entry name" value="Tetratricopeptide repeat domain"/>
    <property type="match status" value="2"/>
</dbReference>
<dbReference type="PANTHER" id="PTHR47930:SF2">
    <property type="entry name" value="PENTATRICOPEPTIDE REPEAT PROTEIN (AFU_ORTHOLOGUE AFUA_8G04250)"/>
    <property type="match status" value="1"/>
</dbReference>
<dbReference type="AlphaFoldDB" id="A0A1V6ND79"/>